<reference evidence="1 2" key="1">
    <citation type="submission" date="2022-04" db="EMBL/GenBank/DDBJ databases">
        <authorList>
            <person name="Huq M.A."/>
        </authorList>
    </citation>
    <scope>NUCLEOTIDE SEQUENCE [LARGE SCALE GENOMIC DNA]</scope>
    <source>
        <strain evidence="1 2">MAH-33</strain>
    </source>
</reference>
<gene>
    <name evidence="1" type="ORF">MU848_13605</name>
</gene>
<protein>
    <submittedName>
        <fullName evidence="1">Uncharacterized protein</fullName>
    </submittedName>
</protein>
<proteinExistence type="predicted"/>
<dbReference type="RefSeq" id="WP_247233295.1">
    <property type="nucleotide sequence ID" value="NZ_JALKHS010000010.1"/>
</dbReference>
<evidence type="ECO:0000313" key="2">
    <source>
        <dbReference type="Proteomes" id="UP001203512"/>
    </source>
</evidence>
<sequence length="264" mass="27633">MPLPLTIAAEALGLQHRLRKTLATLPLSYRAPADSAAASIMFIAGTSDWAARATAAVEAGARGVIIADPGITDPDAILTLADRANQAGAVVELAERYAGDPTLLRHRADLIQHLAATSTILISQVGDFATPANAALDMVRTAHALGQPLSLTHIWQASHAVVVRGTAGEKLFEAIATSGTGGGGQRIDALGFGRTLRFSLRGDGSARPSDLRIGNAKGERKLSPVYESVDRAAWLRVHAALDRGEPDGLALRQFAADITMIQAL</sequence>
<dbReference type="Proteomes" id="UP001203512">
    <property type="component" value="Unassembled WGS sequence"/>
</dbReference>
<accession>A0ABT0DZT2</accession>
<keyword evidence="2" id="KW-1185">Reference proteome</keyword>
<comment type="caution">
    <text evidence="1">The sequence shown here is derived from an EMBL/GenBank/DDBJ whole genome shotgun (WGS) entry which is preliminary data.</text>
</comment>
<organism evidence="1 2">
    <name type="scientific">Sphingobium agri</name>
    <dbReference type="NCBI Taxonomy" id="2933566"/>
    <lineage>
        <taxon>Bacteria</taxon>
        <taxon>Pseudomonadati</taxon>
        <taxon>Pseudomonadota</taxon>
        <taxon>Alphaproteobacteria</taxon>
        <taxon>Sphingomonadales</taxon>
        <taxon>Sphingomonadaceae</taxon>
        <taxon>Sphingobium</taxon>
    </lineage>
</organism>
<dbReference type="EMBL" id="JALKHS010000010">
    <property type="protein sequence ID" value="MCK0532621.1"/>
    <property type="molecule type" value="Genomic_DNA"/>
</dbReference>
<name>A0ABT0DZT2_9SPHN</name>
<evidence type="ECO:0000313" key="1">
    <source>
        <dbReference type="EMBL" id="MCK0532621.1"/>
    </source>
</evidence>